<comment type="caution">
    <text evidence="9">The sequence shown here is derived from an EMBL/GenBank/DDBJ whole genome shotgun (WGS) entry which is preliminary data.</text>
</comment>
<evidence type="ECO:0000256" key="5">
    <source>
        <dbReference type="ARBA" id="ARBA00022927"/>
    </source>
</evidence>
<dbReference type="GO" id="GO:0006886">
    <property type="term" value="P:intracellular protein transport"/>
    <property type="evidence" value="ECO:0007669"/>
    <property type="project" value="UniProtKB-UniRule"/>
</dbReference>
<evidence type="ECO:0000256" key="8">
    <source>
        <dbReference type="SAM" id="MobiDB-lite"/>
    </source>
</evidence>
<dbReference type="GO" id="GO:0031201">
    <property type="term" value="C:SNARE complex"/>
    <property type="evidence" value="ECO:0007669"/>
    <property type="project" value="TreeGrafter"/>
</dbReference>
<dbReference type="PANTHER" id="PTHR13768:SF8">
    <property type="entry name" value="ALPHA-SOLUBLE NSF ATTACHMENT PROTEIN"/>
    <property type="match status" value="1"/>
</dbReference>
<comment type="similarity">
    <text evidence="2 7">Belongs to the SNAP family.</text>
</comment>
<evidence type="ECO:0000313" key="10">
    <source>
        <dbReference type="Proteomes" id="UP001221757"/>
    </source>
</evidence>
<reference evidence="9" key="1">
    <citation type="submission" date="2023-03" db="EMBL/GenBank/DDBJ databases">
        <title>Massive genome expansion in bonnet fungi (Mycena s.s.) driven by repeated elements and novel gene families across ecological guilds.</title>
        <authorList>
            <consortium name="Lawrence Berkeley National Laboratory"/>
            <person name="Harder C.B."/>
            <person name="Miyauchi S."/>
            <person name="Viragh M."/>
            <person name="Kuo A."/>
            <person name="Thoen E."/>
            <person name="Andreopoulos B."/>
            <person name="Lu D."/>
            <person name="Skrede I."/>
            <person name="Drula E."/>
            <person name="Henrissat B."/>
            <person name="Morin E."/>
            <person name="Kohler A."/>
            <person name="Barry K."/>
            <person name="LaButti K."/>
            <person name="Morin E."/>
            <person name="Salamov A."/>
            <person name="Lipzen A."/>
            <person name="Mereny Z."/>
            <person name="Hegedus B."/>
            <person name="Baldrian P."/>
            <person name="Stursova M."/>
            <person name="Weitz H."/>
            <person name="Taylor A."/>
            <person name="Grigoriev I.V."/>
            <person name="Nagy L.G."/>
            <person name="Martin F."/>
            <person name="Kauserud H."/>
        </authorList>
    </citation>
    <scope>NUCLEOTIDE SEQUENCE</scope>
    <source>
        <strain evidence="9">CBHHK067</strain>
    </source>
</reference>
<dbReference type="Gene3D" id="1.25.40.10">
    <property type="entry name" value="Tetratricopeptide repeat domain"/>
    <property type="match status" value="1"/>
</dbReference>
<gene>
    <name evidence="9" type="ORF">B0H17DRAFT_1036318</name>
</gene>
<keyword evidence="4 7" id="KW-0931">ER-Golgi transport</keyword>
<dbReference type="PRINTS" id="PR00448">
    <property type="entry name" value="NSFATTACHMNT"/>
</dbReference>
<dbReference type="CDD" id="cd15832">
    <property type="entry name" value="SNAP"/>
    <property type="match status" value="1"/>
</dbReference>
<evidence type="ECO:0000256" key="1">
    <source>
        <dbReference type="ARBA" id="ARBA00004170"/>
    </source>
</evidence>
<dbReference type="EMBL" id="JARKIE010000007">
    <property type="protein sequence ID" value="KAJ7706227.1"/>
    <property type="molecule type" value="Genomic_DNA"/>
</dbReference>
<sequence>MSKSPAQALLDKADKKVSSSGGWFSSATSKYEEAGDLYQQAANSFKIEKAFKEAGDAFAKEAECRENSKEQNEAANAWWNAAKAYKRGFPQRKLLYLPIQSISTPPSRYPGLKQTIVHLTQAGRFRQAADREKEIGQIHLQENNDLRQACESYERAGDWYAQEDAAATANACYKDAADLHADLEEFPQAIARYEQVATHSLSSPLTKYSVKEYYLRSGLCSLAMQNDTVSAKRNLAKYSEKDPSYATTREGKFVHALIEAVENGDQEAFTGIVFEFDQVVKLDNWKTGMLLKIKRGLEDGAADDGGIM</sequence>
<dbReference type="GO" id="GO:0035494">
    <property type="term" value="P:SNARE complex disassembly"/>
    <property type="evidence" value="ECO:0007669"/>
    <property type="project" value="TreeGrafter"/>
</dbReference>
<keyword evidence="10" id="KW-1185">Reference proteome</keyword>
<evidence type="ECO:0000256" key="6">
    <source>
        <dbReference type="ARBA" id="ARBA00023136"/>
    </source>
</evidence>
<protein>
    <submittedName>
        <fullName evidence="9">Vesicular-fusion protein SEC17</fullName>
    </submittedName>
</protein>
<dbReference type="Proteomes" id="UP001221757">
    <property type="component" value="Unassembled WGS sequence"/>
</dbReference>
<dbReference type="SUPFAM" id="SSF48452">
    <property type="entry name" value="TPR-like"/>
    <property type="match status" value="1"/>
</dbReference>
<dbReference type="FunFam" id="1.25.40.10:FF:000049">
    <property type="entry name" value="Alpha-soluble NSF attachment protein-like"/>
    <property type="match status" value="1"/>
</dbReference>
<proteinExistence type="inferred from homology"/>
<keyword evidence="3 7" id="KW-0813">Transport</keyword>
<dbReference type="PANTHER" id="PTHR13768">
    <property type="entry name" value="SOLUBLE NSF ATTACHMENT PROTEIN SNAP"/>
    <property type="match status" value="1"/>
</dbReference>
<name>A0AAD7GVV1_MYCRO</name>
<dbReference type="InterPro" id="IPR011990">
    <property type="entry name" value="TPR-like_helical_dom_sf"/>
</dbReference>
<organism evidence="9 10">
    <name type="scientific">Mycena rosella</name>
    <name type="common">Pink bonnet</name>
    <name type="synonym">Agaricus rosellus</name>
    <dbReference type="NCBI Taxonomy" id="1033263"/>
    <lineage>
        <taxon>Eukaryota</taxon>
        <taxon>Fungi</taxon>
        <taxon>Dikarya</taxon>
        <taxon>Basidiomycota</taxon>
        <taxon>Agaricomycotina</taxon>
        <taxon>Agaricomycetes</taxon>
        <taxon>Agaricomycetidae</taxon>
        <taxon>Agaricales</taxon>
        <taxon>Marasmiineae</taxon>
        <taxon>Mycenaceae</taxon>
        <taxon>Mycena</taxon>
    </lineage>
</organism>
<comment type="subcellular location">
    <subcellularLocation>
        <location evidence="1 7">Membrane</location>
        <topology evidence="1 7">Peripheral membrane protein</topology>
    </subcellularLocation>
</comment>
<dbReference type="GO" id="GO:0005483">
    <property type="term" value="F:soluble NSF attachment protein activity"/>
    <property type="evidence" value="ECO:0007669"/>
    <property type="project" value="UniProtKB-ARBA"/>
</dbReference>
<evidence type="ECO:0000313" key="9">
    <source>
        <dbReference type="EMBL" id="KAJ7706227.1"/>
    </source>
</evidence>
<feature type="region of interest" description="Disordered" evidence="8">
    <location>
        <begin position="1"/>
        <end position="23"/>
    </location>
</feature>
<dbReference type="AlphaFoldDB" id="A0AAD7GVV1"/>
<dbReference type="InterPro" id="IPR000744">
    <property type="entry name" value="NSF_attach"/>
</dbReference>
<evidence type="ECO:0000256" key="2">
    <source>
        <dbReference type="ARBA" id="ARBA00010050"/>
    </source>
</evidence>
<dbReference type="Pfam" id="PF14938">
    <property type="entry name" value="SNAP"/>
    <property type="match status" value="1"/>
</dbReference>
<accession>A0AAD7GVV1</accession>
<evidence type="ECO:0000256" key="4">
    <source>
        <dbReference type="ARBA" id="ARBA00022892"/>
    </source>
</evidence>
<dbReference type="GO" id="GO:0005774">
    <property type="term" value="C:vacuolar membrane"/>
    <property type="evidence" value="ECO:0007669"/>
    <property type="project" value="TreeGrafter"/>
</dbReference>
<keyword evidence="5 7" id="KW-0653">Protein transport</keyword>
<evidence type="ECO:0000256" key="7">
    <source>
        <dbReference type="RuleBase" id="RU367013"/>
    </source>
</evidence>
<keyword evidence="6 7" id="KW-0472">Membrane</keyword>
<evidence type="ECO:0000256" key="3">
    <source>
        <dbReference type="ARBA" id="ARBA00022448"/>
    </source>
</evidence>
<comment type="function">
    <text evidence="7">Required for vesicular transport between the endoplasmic reticulum and the Golgi apparatus.</text>
</comment>
<dbReference type="GO" id="GO:0019905">
    <property type="term" value="F:syntaxin binding"/>
    <property type="evidence" value="ECO:0007669"/>
    <property type="project" value="TreeGrafter"/>
</dbReference>